<feature type="chain" id="PRO_5018017538" description="TGF-beta family profile domain-containing protein" evidence="9">
    <location>
        <begin position="29"/>
        <end position="366"/>
    </location>
</feature>
<keyword evidence="6" id="KW-1015">Disulfide bond</keyword>
<dbReference type="Proteomes" id="UP000275408">
    <property type="component" value="Unassembled WGS sequence"/>
</dbReference>
<keyword evidence="4 9" id="KW-0732">Signal</keyword>
<evidence type="ECO:0000256" key="4">
    <source>
        <dbReference type="ARBA" id="ARBA00022729"/>
    </source>
</evidence>
<evidence type="ECO:0000256" key="6">
    <source>
        <dbReference type="ARBA" id="ARBA00023157"/>
    </source>
</evidence>
<dbReference type="GO" id="GO:0008083">
    <property type="term" value="F:growth factor activity"/>
    <property type="evidence" value="ECO:0007669"/>
    <property type="project" value="UniProtKB-KW"/>
</dbReference>
<keyword evidence="5 8" id="KW-0339">Growth factor</keyword>
<evidence type="ECO:0000259" key="10">
    <source>
        <dbReference type="PROSITE" id="PS51362"/>
    </source>
</evidence>
<dbReference type="InterPro" id="IPR029034">
    <property type="entry name" value="Cystine-knot_cytokine"/>
</dbReference>
<dbReference type="InterPro" id="IPR015615">
    <property type="entry name" value="TGF-beta-rel"/>
</dbReference>
<dbReference type="PANTHER" id="PTHR11848">
    <property type="entry name" value="TGF-BETA FAMILY"/>
    <property type="match status" value="1"/>
</dbReference>
<evidence type="ECO:0000256" key="3">
    <source>
        <dbReference type="ARBA" id="ARBA00022525"/>
    </source>
</evidence>
<keyword evidence="3" id="KW-0964">Secreted</keyword>
<dbReference type="SMART" id="SM00204">
    <property type="entry name" value="TGFB"/>
    <property type="match status" value="1"/>
</dbReference>
<dbReference type="CDD" id="cd13756">
    <property type="entry name" value="TGF_beta_BMPs_GDFs"/>
    <property type="match status" value="1"/>
</dbReference>
<dbReference type="InterPro" id="IPR001839">
    <property type="entry name" value="TGF-b_C"/>
</dbReference>
<dbReference type="AlphaFoldDB" id="A0A3M6TPK1"/>
<dbReference type="GO" id="GO:0005615">
    <property type="term" value="C:extracellular space"/>
    <property type="evidence" value="ECO:0007669"/>
    <property type="project" value="TreeGrafter"/>
</dbReference>
<evidence type="ECO:0000256" key="7">
    <source>
        <dbReference type="ARBA" id="ARBA00023180"/>
    </source>
</evidence>
<accession>A0A3M6TPK1</accession>
<evidence type="ECO:0000256" key="1">
    <source>
        <dbReference type="ARBA" id="ARBA00004613"/>
    </source>
</evidence>
<sequence length="366" mass="40522">MNMYLSEKSMSYSGMLLILLHLLSPSNGRPQNHGRAQVNTNSHTGKNHGFQVGKVFTAGGAAEIFLRNLYHDYFYDDGQVKATNSTVSEIIHSVQGNVDAASKLIRFDVKGIDPKEHVEKAEMRINFQKIFGQAFSDDKLGSCGLYDKKTGRLITKSALQGVDPNWIVFPMVETAVVQWFQSIDTVHEVQVKVVSDSADDSVPKPLISNTTNGKSDGVFMVVYTDGRQLQEVEYDPFLGSRLRRDIGMNKTNSRPSTNDTDLCTRRNLHINTKQTFGNFLIAPLSFNAYDCVGKCDLTAGAASFSNHAVVRSLAAERMDGGGKVVLNCCVATNFSTDMLGIMYFKKDGHVILRQYRDMVATECGCR</sequence>
<dbReference type="STRING" id="46731.A0A3M6TPK1"/>
<evidence type="ECO:0000313" key="12">
    <source>
        <dbReference type="Proteomes" id="UP000275408"/>
    </source>
</evidence>
<dbReference type="PROSITE" id="PS51362">
    <property type="entry name" value="TGF_BETA_2"/>
    <property type="match status" value="1"/>
</dbReference>
<dbReference type="Gene3D" id="2.10.90.10">
    <property type="entry name" value="Cystine-knot cytokines"/>
    <property type="match status" value="1"/>
</dbReference>
<dbReference type="PROSITE" id="PS00250">
    <property type="entry name" value="TGF_BETA_1"/>
    <property type="match status" value="1"/>
</dbReference>
<feature type="domain" description="TGF-beta family profile" evidence="10">
    <location>
        <begin position="241"/>
        <end position="366"/>
    </location>
</feature>
<evidence type="ECO:0000256" key="8">
    <source>
        <dbReference type="RuleBase" id="RU000354"/>
    </source>
</evidence>
<evidence type="ECO:0000256" key="2">
    <source>
        <dbReference type="ARBA" id="ARBA00006656"/>
    </source>
</evidence>
<name>A0A3M6TPK1_POCDA</name>
<organism evidence="11 12">
    <name type="scientific">Pocillopora damicornis</name>
    <name type="common">Cauliflower coral</name>
    <name type="synonym">Millepora damicornis</name>
    <dbReference type="NCBI Taxonomy" id="46731"/>
    <lineage>
        <taxon>Eukaryota</taxon>
        <taxon>Metazoa</taxon>
        <taxon>Cnidaria</taxon>
        <taxon>Anthozoa</taxon>
        <taxon>Hexacorallia</taxon>
        <taxon>Scleractinia</taxon>
        <taxon>Astrocoeniina</taxon>
        <taxon>Pocilloporidae</taxon>
        <taxon>Pocillopora</taxon>
    </lineage>
</organism>
<evidence type="ECO:0000313" key="11">
    <source>
        <dbReference type="EMBL" id="RMX43347.1"/>
    </source>
</evidence>
<feature type="signal peptide" evidence="9">
    <location>
        <begin position="1"/>
        <end position="28"/>
    </location>
</feature>
<protein>
    <recommendedName>
        <fullName evidence="10">TGF-beta family profile domain-containing protein</fullName>
    </recommendedName>
</protein>
<keyword evidence="7" id="KW-0325">Glycoprotein</keyword>
<evidence type="ECO:0000256" key="9">
    <source>
        <dbReference type="SAM" id="SignalP"/>
    </source>
</evidence>
<gene>
    <name evidence="11" type="ORF">pdam_00024368</name>
</gene>
<evidence type="ECO:0000256" key="5">
    <source>
        <dbReference type="ARBA" id="ARBA00023030"/>
    </source>
</evidence>
<reference evidence="11 12" key="1">
    <citation type="journal article" date="2018" name="Sci. Rep.">
        <title>Comparative analysis of the Pocillopora damicornis genome highlights role of immune system in coral evolution.</title>
        <authorList>
            <person name="Cunning R."/>
            <person name="Bay R.A."/>
            <person name="Gillette P."/>
            <person name="Baker A.C."/>
            <person name="Traylor-Knowles N."/>
        </authorList>
    </citation>
    <scope>NUCLEOTIDE SEQUENCE [LARGE SCALE GENOMIC DNA]</scope>
    <source>
        <strain evidence="11">RSMAS</strain>
        <tissue evidence="11">Whole animal</tissue>
    </source>
</reference>
<dbReference type="SUPFAM" id="SSF57501">
    <property type="entry name" value="Cystine-knot cytokines"/>
    <property type="match status" value="1"/>
</dbReference>
<dbReference type="GO" id="GO:0005125">
    <property type="term" value="F:cytokine activity"/>
    <property type="evidence" value="ECO:0007669"/>
    <property type="project" value="TreeGrafter"/>
</dbReference>
<dbReference type="OrthoDB" id="5987191at2759"/>
<comment type="caution">
    <text evidence="11">The sequence shown here is derived from an EMBL/GenBank/DDBJ whole genome shotgun (WGS) entry which is preliminary data.</text>
</comment>
<dbReference type="PANTHER" id="PTHR11848:SF263">
    <property type="entry name" value="PROTEIN DECAPENTAPLEGIC"/>
    <property type="match status" value="1"/>
</dbReference>
<dbReference type="EMBL" id="RCHS01003221">
    <property type="protein sequence ID" value="RMX43347.1"/>
    <property type="molecule type" value="Genomic_DNA"/>
</dbReference>
<comment type="subcellular location">
    <subcellularLocation>
        <location evidence="1">Secreted</location>
    </subcellularLocation>
</comment>
<keyword evidence="12" id="KW-1185">Reference proteome</keyword>
<comment type="similarity">
    <text evidence="2 8">Belongs to the TGF-beta family.</text>
</comment>
<dbReference type="InterPro" id="IPR017948">
    <property type="entry name" value="TGFb_CS"/>
</dbReference>
<dbReference type="Pfam" id="PF00019">
    <property type="entry name" value="TGF_beta"/>
    <property type="match status" value="1"/>
</dbReference>
<proteinExistence type="inferred from homology"/>